<evidence type="ECO:0000256" key="5">
    <source>
        <dbReference type="SAM" id="Phobius"/>
    </source>
</evidence>
<keyword evidence="5" id="KW-1133">Transmembrane helix</keyword>
<feature type="domain" description="Ig-like" evidence="7">
    <location>
        <begin position="129"/>
        <end position="191"/>
    </location>
</feature>
<dbReference type="SMART" id="SM00409">
    <property type="entry name" value="IG"/>
    <property type="match status" value="2"/>
</dbReference>
<reference evidence="8" key="1">
    <citation type="journal article" name="BMC Genomics">
        <title>Long-read sequencing and de novo genome assembly of marine medaka (Oryzias melastigma).</title>
        <authorList>
            <person name="Liang P."/>
            <person name="Saqib H.S.A."/>
            <person name="Ni X."/>
            <person name="Shen Y."/>
        </authorList>
    </citation>
    <scope>NUCLEOTIDE SEQUENCE</scope>
    <source>
        <strain evidence="8">Bigg-433</strain>
    </source>
</reference>
<feature type="transmembrane region" description="Helical" evidence="5">
    <location>
        <begin position="209"/>
        <end position="230"/>
    </location>
</feature>
<dbReference type="AlphaFoldDB" id="A0A834FSY9"/>
<dbReference type="PANTHER" id="PTHR12080">
    <property type="entry name" value="SIGNALING LYMPHOCYTIC ACTIVATION MOLECULE"/>
    <property type="match status" value="1"/>
</dbReference>
<keyword evidence="5" id="KW-0812">Transmembrane</keyword>
<accession>A0A834FSY9</accession>
<evidence type="ECO:0000256" key="4">
    <source>
        <dbReference type="ARBA" id="ARBA00023180"/>
    </source>
</evidence>
<proteinExistence type="predicted"/>
<dbReference type="PROSITE" id="PS50835">
    <property type="entry name" value="IG_LIKE"/>
    <property type="match status" value="1"/>
</dbReference>
<comment type="subcellular location">
    <subcellularLocation>
        <location evidence="1">Membrane</location>
    </subcellularLocation>
</comment>
<dbReference type="SUPFAM" id="SSF48726">
    <property type="entry name" value="Immunoglobulin"/>
    <property type="match status" value="1"/>
</dbReference>
<comment type="caution">
    <text evidence="8">The sequence shown here is derived from an EMBL/GenBank/DDBJ whole genome shotgun (WGS) entry which is preliminary data.</text>
</comment>
<evidence type="ECO:0000313" key="8">
    <source>
        <dbReference type="EMBL" id="KAF6739395.1"/>
    </source>
</evidence>
<dbReference type="InterPro" id="IPR015631">
    <property type="entry name" value="CD2/SLAM_rcpt"/>
</dbReference>
<dbReference type="EMBL" id="WKFB01000006">
    <property type="protein sequence ID" value="KAF6739395.1"/>
    <property type="molecule type" value="Genomic_DNA"/>
</dbReference>
<evidence type="ECO:0000256" key="1">
    <source>
        <dbReference type="ARBA" id="ARBA00004370"/>
    </source>
</evidence>
<evidence type="ECO:0000259" key="7">
    <source>
        <dbReference type="PROSITE" id="PS50835"/>
    </source>
</evidence>
<dbReference type="InterPro" id="IPR003599">
    <property type="entry name" value="Ig_sub"/>
</dbReference>
<feature type="signal peptide" evidence="6">
    <location>
        <begin position="1"/>
        <end position="21"/>
    </location>
</feature>
<organism evidence="8 9">
    <name type="scientific">Oryzias melastigma</name>
    <name type="common">Marine medaka</name>
    <dbReference type="NCBI Taxonomy" id="30732"/>
    <lineage>
        <taxon>Eukaryota</taxon>
        <taxon>Metazoa</taxon>
        <taxon>Chordata</taxon>
        <taxon>Craniata</taxon>
        <taxon>Vertebrata</taxon>
        <taxon>Euteleostomi</taxon>
        <taxon>Actinopterygii</taxon>
        <taxon>Neopterygii</taxon>
        <taxon>Teleostei</taxon>
        <taxon>Neoteleostei</taxon>
        <taxon>Acanthomorphata</taxon>
        <taxon>Ovalentaria</taxon>
        <taxon>Atherinomorphae</taxon>
        <taxon>Beloniformes</taxon>
        <taxon>Adrianichthyidae</taxon>
        <taxon>Oryziinae</taxon>
        <taxon>Oryzias</taxon>
    </lineage>
</organism>
<dbReference type="Gene3D" id="2.60.40.10">
    <property type="entry name" value="Immunoglobulins"/>
    <property type="match status" value="2"/>
</dbReference>
<evidence type="ECO:0000256" key="6">
    <source>
        <dbReference type="SAM" id="SignalP"/>
    </source>
</evidence>
<evidence type="ECO:0000256" key="2">
    <source>
        <dbReference type="ARBA" id="ARBA00022729"/>
    </source>
</evidence>
<evidence type="ECO:0000313" key="9">
    <source>
        <dbReference type="Proteomes" id="UP000646548"/>
    </source>
</evidence>
<keyword evidence="2 6" id="KW-0732">Signal</keyword>
<dbReference type="InterPro" id="IPR036179">
    <property type="entry name" value="Ig-like_dom_sf"/>
</dbReference>
<protein>
    <submittedName>
        <fullName evidence="8">CD48 antigen</fullName>
    </submittedName>
</protein>
<feature type="chain" id="PRO_5032371213" evidence="6">
    <location>
        <begin position="22"/>
        <end position="395"/>
    </location>
</feature>
<evidence type="ECO:0000256" key="3">
    <source>
        <dbReference type="ARBA" id="ARBA00023136"/>
    </source>
</evidence>
<gene>
    <name evidence="8" type="ORF">FQA47_018222</name>
</gene>
<dbReference type="Proteomes" id="UP000646548">
    <property type="component" value="Unassembled WGS sequence"/>
</dbReference>
<keyword evidence="4" id="KW-0325">Glycoprotein</keyword>
<dbReference type="InterPro" id="IPR007110">
    <property type="entry name" value="Ig-like_dom"/>
</dbReference>
<name>A0A834FSY9_ORYME</name>
<dbReference type="GO" id="GO:0016020">
    <property type="term" value="C:membrane"/>
    <property type="evidence" value="ECO:0007669"/>
    <property type="project" value="UniProtKB-SubCell"/>
</dbReference>
<keyword evidence="3 5" id="KW-0472">Membrane</keyword>
<dbReference type="PANTHER" id="PTHR12080:SF55">
    <property type="entry name" value="LYMPHOCYTE FUNCTION-ASSOCIATED ANTIGEN 3"/>
    <property type="match status" value="1"/>
</dbReference>
<dbReference type="InterPro" id="IPR013783">
    <property type="entry name" value="Ig-like_fold"/>
</dbReference>
<sequence length="395" mass="44382">MEPRKSLVCFYFVMLLAASEGLKTILKVVGGNVTLPDPVPESGFLFQEKKILAQVLEKKLNIFEEIYRNRILWNHTSGLLTITDLQKSDSGVYNIDSKKGKVFTASYNLTVFDSPAPPAVWSLNSSSDSCWLLCSVDSLSSLSWFRGPEELERRDSVLSLRVSISREEQNSSFRCESSNPAEGTSVTVDVETLCSPIISGPGESSRLKWAAIGVAIATSLVIIALVVCLIRRKKVHRNSRIPTRRDLSSEDSVQYTAIQFQDRNMQGTSSDMQEGPHLGTVYDLLQSHRMDLTEPSDLATIYSQPQKHRLDLTEPSDLTTVYSQPQKHRLDLTEPQPQKHRLDLTEPSDLTTVYSQPQKHRLDLTEPSDLTTVYSQPQKHRLDLTEPLDLATVYN</sequence>